<name>A0A090L0J5_STRRB</name>
<protein>
    <submittedName>
        <fullName evidence="2 4">MD-2-related lipid-recognition domain-containing protein</fullName>
    </submittedName>
</protein>
<sequence>MKYSTIFISTFFILYFSSYIEGCTNYPNGTETKLHWFEMTDYRFKIYNFQLSPLNGTYKYPINLSNGYKIELSLNNTGSETSDFNLDTYIFQWVGNNNCNWFQIPTYHIINTKNLCNGSTTCPVKEGNSKISFNLDLTNYPSITNLLKTDASYQFVFALYSNVNFQSSTVALQIRGGKQ</sequence>
<dbReference type="WormBase" id="SRAE_0000015000">
    <property type="protein sequence ID" value="SRP01773"/>
    <property type="gene ID" value="WBGene00255888"/>
</dbReference>
<gene>
    <name evidence="2 4 5" type="ORF">SRAE_0000015000</name>
</gene>
<dbReference type="EMBL" id="LN609405">
    <property type="protein sequence ID" value="CEF61019.1"/>
    <property type="molecule type" value="Genomic_DNA"/>
</dbReference>
<dbReference type="CTD" id="36373386"/>
<feature type="chain" id="PRO_5015030346" evidence="1">
    <location>
        <begin position="23"/>
        <end position="179"/>
    </location>
</feature>
<reference evidence="4" key="3">
    <citation type="submission" date="2020-12" db="UniProtKB">
        <authorList>
            <consortium name="WormBaseParasite"/>
        </authorList>
    </citation>
    <scope>IDENTIFICATION</scope>
</reference>
<reference evidence="3" key="2">
    <citation type="submission" date="2014-09" db="EMBL/GenBank/DDBJ databases">
        <authorList>
            <person name="Martin A.A."/>
        </authorList>
    </citation>
    <scope>NUCLEOTIDE SEQUENCE</scope>
    <source>
        <strain evidence="3">ED321</strain>
    </source>
</reference>
<evidence type="ECO:0000313" key="2">
    <source>
        <dbReference type="EMBL" id="CEF61019.1"/>
    </source>
</evidence>
<feature type="signal peptide" evidence="1">
    <location>
        <begin position="1"/>
        <end position="22"/>
    </location>
</feature>
<keyword evidence="1" id="KW-0732">Signal</keyword>
<organism evidence="2">
    <name type="scientific">Strongyloides ratti</name>
    <name type="common">Parasitic roundworm</name>
    <dbReference type="NCBI Taxonomy" id="34506"/>
    <lineage>
        <taxon>Eukaryota</taxon>
        <taxon>Metazoa</taxon>
        <taxon>Ecdysozoa</taxon>
        <taxon>Nematoda</taxon>
        <taxon>Chromadorea</taxon>
        <taxon>Rhabditida</taxon>
        <taxon>Tylenchina</taxon>
        <taxon>Panagrolaimomorpha</taxon>
        <taxon>Strongyloidoidea</taxon>
        <taxon>Strongyloididae</taxon>
        <taxon>Strongyloides</taxon>
    </lineage>
</organism>
<reference evidence="2" key="1">
    <citation type="submission" date="2014-09" db="EMBL/GenBank/DDBJ databases">
        <authorList>
            <person name="Aslett A.Martin."/>
        </authorList>
    </citation>
    <scope>NUCLEOTIDE SEQUENCE</scope>
    <source>
        <strain evidence="2">ED321 Heterogonic</strain>
    </source>
</reference>
<dbReference type="WBParaSite" id="SRAE_0000015000.1">
    <property type="protein sequence ID" value="SRAE_0000015000.1"/>
    <property type="gene ID" value="WBGene00255888"/>
</dbReference>
<dbReference type="AlphaFoldDB" id="A0A090L0J5"/>
<proteinExistence type="predicted"/>
<evidence type="ECO:0000313" key="5">
    <source>
        <dbReference type="WormBase" id="SRAE_0000015000"/>
    </source>
</evidence>
<evidence type="ECO:0000313" key="4">
    <source>
        <dbReference type="WBParaSite" id="SRAE_0000015000.1"/>
    </source>
</evidence>
<dbReference type="GeneID" id="36373386"/>
<evidence type="ECO:0000256" key="1">
    <source>
        <dbReference type="SAM" id="SignalP"/>
    </source>
</evidence>
<dbReference type="RefSeq" id="XP_024500228.1">
    <property type="nucleotide sequence ID" value="XM_024646001.1"/>
</dbReference>
<dbReference type="OrthoDB" id="5856944at2759"/>
<dbReference type="PANTHER" id="PTHR35573">
    <property type="entry name" value="PROTEIN CBG22129"/>
    <property type="match status" value="1"/>
</dbReference>
<accession>A0A090L0J5</accession>
<keyword evidence="3" id="KW-1185">Reference proteome</keyword>
<evidence type="ECO:0000313" key="3">
    <source>
        <dbReference type="Proteomes" id="UP000035682"/>
    </source>
</evidence>
<dbReference type="Proteomes" id="UP000035682">
    <property type="component" value="Unplaced"/>
</dbReference>